<dbReference type="EMBL" id="JADCUA010000007">
    <property type="protein sequence ID" value="KAH9838215.1"/>
    <property type="molecule type" value="Genomic_DNA"/>
</dbReference>
<comment type="caution">
    <text evidence="1">The sequence shown here is derived from an EMBL/GenBank/DDBJ whole genome shotgun (WGS) entry which is preliminary data.</text>
</comment>
<dbReference type="GeneID" id="72002261"/>
<name>A0ABQ8KJW4_9APHY</name>
<protein>
    <submittedName>
        <fullName evidence="1">Uncharacterized protein</fullName>
    </submittedName>
</protein>
<keyword evidence="2" id="KW-1185">Reference proteome</keyword>
<gene>
    <name evidence="1" type="ORF">C8Q71DRAFT_722458</name>
</gene>
<evidence type="ECO:0000313" key="2">
    <source>
        <dbReference type="Proteomes" id="UP000814176"/>
    </source>
</evidence>
<accession>A0ABQ8KJW4</accession>
<dbReference type="Proteomes" id="UP000814176">
    <property type="component" value="Unassembled WGS sequence"/>
</dbReference>
<dbReference type="InterPro" id="IPR041078">
    <property type="entry name" value="Plavaka"/>
</dbReference>
<reference evidence="1 2" key="1">
    <citation type="journal article" date="2021" name="Environ. Microbiol.">
        <title>Gene family expansions and transcriptome signatures uncover fungal adaptations to wood decay.</title>
        <authorList>
            <person name="Hage H."/>
            <person name="Miyauchi S."/>
            <person name="Viragh M."/>
            <person name="Drula E."/>
            <person name="Min B."/>
            <person name="Chaduli D."/>
            <person name="Navarro D."/>
            <person name="Favel A."/>
            <person name="Norest M."/>
            <person name="Lesage-Meessen L."/>
            <person name="Balint B."/>
            <person name="Merenyi Z."/>
            <person name="de Eugenio L."/>
            <person name="Morin E."/>
            <person name="Martinez A.T."/>
            <person name="Baldrian P."/>
            <person name="Stursova M."/>
            <person name="Martinez M.J."/>
            <person name="Novotny C."/>
            <person name="Magnuson J.K."/>
            <person name="Spatafora J.W."/>
            <person name="Maurice S."/>
            <person name="Pangilinan J."/>
            <person name="Andreopoulos W."/>
            <person name="LaButti K."/>
            <person name="Hundley H."/>
            <person name="Na H."/>
            <person name="Kuo A."/>
            <person name="Barry K."/>
            <person name="Lipzen A."/>
            <person name="Henrissat B."/>
            <person name="Riley R."/>
            <person name="Ahrendt S."/>
            <person name="Nagy L.G."/>
            <person name="Grigoriev I.V."/>
            <person name="Martin F."/>
            <person name="Rosso M.N."/>
        </authorList>
    </citation>
    <scope>NUCLEOTIDE SEQUENCE [LARGE SCALE GENOMIC DNA]</scope>
    <source>
        <strain evidence="1 2">CIRM-BRFM 1785</strain>
    </source>
</reference>
<organism evidence="1 2">
    <name type="scientific">Rhodofomes roseus</name>
    <dbReference type="NCBI Taxonomy" id="34475"/>
    <lineage>
        <taxon>Eukaryota</taxon>
        <taxon>Fungi</taxon>
        <taxon>Dikarya</taxon>
        <taxon>Basidiomycota</taxon>
        <taxon>Agaricomycotina</taxon>
        <taxon>Agaricomycetes</taxon>
        <taxon>Polyporales</taxon>
        <taxon>Rhodofomes</taxon>
    </lineage>
</organism>
<proteinExistence type="predicted"/>
<dbReference type="RefSeq" id="XP_047780130.1">
    <property type="nucleotide sequence ID" value="XM_047921529.1"/>
</dbReference>
<sequence length="196" mass="22178">MDVERELPGLEGVDEDFLFNEPYVVPFGGGAGATVMAPGPGDKNPFARYEVGMSEVLETNVFAPFKSKMEWCIARWAKTRGPSATAFNEFLAINGVLDALQLSFKNTKELNKILDSSLPTRPKFVRHVVKVDGEEYDLWLRDAMQCIRVLFGSSDWAADILVAPEKHYVDQTKTTRVYGDMNTGEWWWRLQVCQSF</sequence>
<evidence type="ECO:0000313" key="1">
    <source>
        <dbReference type="EMBL" id="KAH9838215.1"/>
    </source>
</evidence>
<dbReference type="Pfam" id="PF18759">
    <property type="entry name" value="Plavaka"/>
    <property type="match status" value="1"/>
</dbReference>